<organism evidence="1 2">
    <name type="scientific">Flavobacterium sandaracinum</name>
    <dbReference type="NCBI Taxonomy" id="2541733"/>
    <lineage>
        <taxon>Bacteria</taxon>
        <taxon>Pseudomonadati</taxon>
        <taxon>Bacteroidota</taxon>
        <taxon>Flavobacteriia</taxon>
        <taxon>Flavobacteriales</taxon>
        <taxon>Flavobacteriaceae</taxon>
        <taxon>Flavobacterium</taxon>
    </lineage>
</organism>
<dbReference type="EMBL" id="SMFN01000013">
    <property type="protein sequence ID" value="TDE02989.1"/>
    <property type="molecule type" value="Genomic_DNA"/>
</dbReference>
<evidence type="ECO:0000313" key="2">
    <source>
        <dbReference type="Proteomes" id="UP000294644"/>
    </source>
</evidence>
<comment type="caution">
    <text evidence="1">The sequence shown here is derived from an EMBL/GenBank/DDBJ whole genome shotgun (WGS) entry which is preliminary data.</text>
</comment>
<name>A0A4R5CR33_9FLAO</name>
<proteinExistence type="predicted"/>
<dbReference type="Proteomes" id="UP000294644">
    <property type="component" value="Unassembled WGS sequence"/>
</dbReference>
<dbReference type="Gene3D" id="1.10.10.10">
    <property type="entry name" value="Winged helix-like DNA-binding domain superfamily/Winged helix DNA-binding domain"/>
    <property type="match status" value="1"/>
</dbReference>
<gene>
    <name evidence="1" type="ORF">E0F91_11415</name>
</gene>
<dbReference type="OrthoDB" id="9805928at2"/>
<dbReference type="PANTHER" id="PTHR30432">
    <property type="entry name" value="TRANSCRIPTIONAL REGULATOR MODE"/>
    <property type="match status" value="1"/>
</dbReference>
<keyword evidence="2" id="KW-1185">Reference proteome</keyword>
<reference evidence="1 2" key="1">
    <citation type="submission" date="2019-03" db="EMBL/GenBank/DDBJ databases">
        <title>Flavobacterium LB-D12 sp. nov., isolated from arctic soil.</title>
        <authorList>
            <person name="Chaudhary D.K."/>
        </authorList>
    </citation>
    <scope>NUCLEOTIDE SEQUENCE [LARGE SCALE GENOMIC DNA]</scope>
    <source>
        <strain evidence="1 2">LB-D12</strain>
    </source>
</reference>
<dbReference type="InterPro" id="IPR036390">
    <property type="entry name" value="WH_DNA-bd_sf"/>
</dbReference>
<dbReference type="SUPFAM" id="SSF46785">
    <property type="entry name" value="Winged helix' DNA-binding domain"/>
    <property type="match status" value="1"/>
</dbReference>
<dbReference type="AlphaFoldDB" id="A0A4R5CR33"/>
<dbReference type="InterPro" id="IPR036388">
    <property type="entry name" value="WH-like_DNA-bd_sf"/>
</dbReference>
<protein>
    <submittedName>
        <fullName evidence="1">LysR family transcriptional regulator</fullName>
    </submittedName>
</protein>
<dbReference type="PANTHER" id="PTHR30432:SF1">
    <property type="entry name" value="DNA-BINDING TRANSCRIPTIONAL DUAL REGULATOR MODE"/>
    <property type="match status" value="1"/>
</dbReference>
<accession>A0A4R5CR33</accession>
<evidence type="ECO:0000313" key="1">
    <source>
        <dbReference type="EMBL" id="TDE02989.1"/>
    </source>
</evidence>
<dbReference type="InterPro" id="IPR051815">
    <property type="entry name" value="Molybdate_resp_trans_reg"/>
</dbReference>
<sequence>MTQRNFVLKIKSKIWIETNDRILISEGRVQLLKLIEETGSLNKAAKVMNLSYQKAWKLVDTSNKAAKSPLIETQVGGNKGGGTVLTPYGKSLIDSFEAINVACWEFLDEQLKKHSL</sequence>